<comment type="subcellular location">
    <subcellularLocation>
        <location evidence="1">Secreted</location>
        <location evidence="1">Extracellular space</location>
        <location evidence="1">Extracellular matrix</location>
        <location evidence="1">Basement membrane</location>
    </subcellularLocation>
</comment>
<keyword evidence="18" id="KW-1185">Reference proteome</keyword>
<dbReference type="InterPro" id="IPR010294">
    <property type="entry name" value="ADAMTS_spacer1"/>
</dbReference>
<gene>
    <name evidence="17" type="primary">AUGUSTUS-3.0.2_10195</name>
    <name evidence="17" type="ORF">TcasGA2_TC010195</name>
</gene>
<feature type="domain" description="WAP" evidence="16">
    <location>
        <begin position="2232"/>
        <end position="2279"/>
    </location>
</feature>
<feature type="domain" description="PLAC" evidence="15">
    <location>
        <begin position="2649"/>
        <end position="2688"/>
    </location>
</feature>
<dbReference type="Gene3D" id="2.60.40.10">
    <property type="entry name" value="Immunoglobulins"/>
    <property type="match status" value="3"/>
</dbReference>
<dbReference type="Pfam" id="PF19236">
    <property type="entry name" value="ADAMTS_CR_3"/>
    <property type="match status" value="1"/>
</dbReference>
<dbReference type="SUPFAM" id="SSF48726">
    <property type="entry name" value="Immunoglobulin"/>
    <property type="match status" value="3"/>
</dbReference>
<dbReference type="Pfam" id="PF07679">
    <property type="entry name" value="I-set"/>
    <property type="match status" value="3"/>
</dbReference>
<dbReference type="FunFam" id="4.10.410.10:FF:000020">
    <property type="entry name" value="Collagen, type VI, alpha 3"/>
    <property type="match status" value="4"/>
</dbReference>
<dbReference type="Pfam" id="PF19030">
    <property type="entry name" value="TSP1_ADAMTS"/>
    <property type="match status" value="6"/>
</dbReference>
<evidence type="ECO:0000259" key="15">
    <source>
        <dbReference type="PROSITE" id="PS50900"/>
    </source>
</evidence>
<feature type="domain" description="BPTI/Kunitz inhibitor" evidence="13">
    <location>
        <begin position="2096"/>
        <end position="2147"/>
    </location>
</feature>
<evidence type="ECO:0000259" key="16">
    <source>
        <dbReference type="PROSITE" id="PS51390"/>
    </source>
</evidence>
<feature type="domain" description="BPTI/Kunitz inhibitor" evidence="13">
    <location>
        <begin position="1589"/>
        <end position="1639"/>
    </location>
</feature>
<dbReference type="InterPro" id="IPR013273">
    <property type="entry name" value="ADAMTS/ADAMTS-like"/>
</dbReference>
<dbReference type="PROSITE" id="PS50092">
    <property type="entry name" value="TSP1"/>
    <property type="match status" value="6"/>
</dbReference>
<dbReference type="InterPro" id="IPR020901">
    <property type="entry name" value="Prtase_inh_Kunz-CS"/>
</dbReference>
<evidence type="ECO:0000256" key="12">
    <source>
        <dbReference type="SAM" id="MobiDB-lite"/>
    </source>
</evidence>
<keyword evidence="4" id="KW-0646">Protease inhibitor</keyword>
<keyword evidence="2" id="KW-0217">Developmental protein</keyword>
<feature type="compositionally biased region" description="Low complexity" evidence="12">
    <location>
        <begin position="1063"/>
        <end position="1135"/>
    </location>
</feature>
<dbReference type="CDD" id="cd00109">
    <property type="entry name" value="Kunitz-type"/>
    <property type="match status" value="8"/>
</dbReference>
<keyword evidence="5" id="KW-0732">Signal</keyword>
<dbReference type="PANTHER" id="PTHR13723:SF281">
    <property type="entry name" value="PAPILIN"/>
    <property type="match status" value="1"/>
</dbReference>
<keyword evidence="10" id="KW-0393">Immunoglobulin domain</keyword>
<evidence type="ECO:0000313" key="17">
    <source>
        <dbReference type="EMBL" id="EFA07189.2"/>
    </source>
</evidence>
<dbReference type="SMART" id="SM00131">
    <property type="entry name" value="KU"/>
    <property type="match status" value="10"/>
</dbReference>
<evidence type="ECO:0000256" key="4">
    <source>
        <dbReference type="ARBA" id="ARBA00022690"/>
    </source>
</evidence>
<dbReference type="SUPFAM" id="SSF82895">
    <property type="entry name" value="TSP-1 type 1 repeat"/>
    <property type="match status" value="6"/>
</dbReference>
<dbReference type="PROSITE" id="PS50835">
    <property type="entry name" value="IG_LIKE"/>
    <property type="match status" value="3"/>
</dbReference>
<feature type="compositionally biased region" description="Low complexity" evidence="12">
    <location>
        <begin position="711"/>
        <end position="720"/>
    </location>
</feature>
<dbReference type="Proteomes" id="UP000007266">
    <property type="component" value="Linkage group 7"/>
</dbReference>
<dbReference type="InterPro" id="IPR050439">
    <property type="entry name" value="ADAMTS_ADAMTS-like"/>
</dbReference>
<feature type="compositionally biased region" description="Basic and acidic residues" evidence="12">
    <location>
        <begin position="751"/>
        <end position="771"/>
    </location>
</feature>
<feature type="compositionally biased region" description="Polar residues" evidence="12">
    <location>
        <begin position="842"/>
        <end position="860"/>
    </location>
</feature>
<dbReference type="FunFam" id="2.60.40.10:FF:000107">
    <property type="entry name" value="Myosin, light chain kinase a"/>
    <property type="match status" value="1"/>
</dbReference>
<evidence type="ECO:0000256" key="7">
    <source>
        <dbReference type="ARBA" id="ARBA00022869"/>
    </source>
</evidence>
<evidence type="ECO:0000256" key="10">
    <source>
        <dbReference type="ARBA" id="ARBA00023319"/>
    </source>
</evidence>
<dbReference type="CDD" id="cd00096">
    <property type="entry name" value="Ig"/>
    <property type="match status" value="1"/>
</dbReference>
<feature type="domain" description="BPTI/Kunitz inhibitor" evidence="13">
    <location>
        <begin position="1648"/>
        <end position="1698"/>
    </location>
</feature>
<evidence type="ECO:0000256" key="11">
    <source>
        <dbReference type="PIRSR" id="PIRSR613273-3"/>
    </source>
</evidence>
<dbReference type="InterPro" id="IPR045371">
    <property type="entry name" value="ADAMTS_CR_3"/>
</dbReference>
<dbReference type="PROSITE" id="PS51390">
    <property type="entry name" value="WAP"/>
    <property type="match status" value="1"/>
</dbReference>
<dbReference type="Pfam" id="PF05986">
    <property type="entry name" value="ADAMTS_spacer1"/>
    <property type="match status" value="1"/>
</dbReference>
<feature type="compositionally biased region" description="Acidic residues" evidence="12">
    <location>
        <begin position="700"/>
        <end position="710"/>
    </location>
</feature>
<evidence type="ECO:0000259" key="13">
    <source>
        <dbReference type="PROSITE" id="PS50279"/>
    </source>
</evidence>
<dbReference type="Gene3D" id="2.20.100.10">
    <property type="entry name" value="Thrombospondin type-1 (TSP1) repeat"/>
    <property type="match status" value="6"/>
</dbReference>
<feature type="domain" description="BPTI/Kunitz inhibitor" evidence="13">
    <location>
        <begin position="1971"/>
        <end position="2021"/>
    </location>
</feature>
<keyword evidence="8" id="KW-0722">Serine protease inhibitor</keyword>
<feature type="domain" description="BPTI/Kunitz inhibitor" evidence="13">
    <location>
        <begin position="1838"/>
        <end position="1888"/>
    </location>
</feature>
<dbReference type="GO" id="GO:0004867">
    <property type="term" value="F:serine-type endopeptidase inhibitor activity"/>
    <property type="evidence" value="ECO:0007669"/>
    <property type="project" value="UniProtKB-KW"/>
</dbReference>
<feature type="domain" description="BPTI/Kunitz inhibitor" evidence="13">
    <location>
        <begin position="1530"/>
        <end position="1580"/>
    </location>
</feature>
<reference evidence="17 18" key="2">
    <citation type="journal article" date="2010" name="Nucleic Acids Res.">
        <title>BeetleBase in 2010: revisions to provide comprehensive genomic information for Tribolium castaneum.</title>
        <authorList>
            <person name="Kim H.S."/>
            <person name="Murphy T."/>
            <person name="Xia J."/>
            <person name="Caragea D."/>
            <person name="Park Y."/>
            <person name="Beeman R.W."/>
            <person name="Lorenzen M.D."/>
            <person name="Butcher S."/>
            <person name="Manak J.R."/>
            <person name="Brown S.J."/>
        </authorList>
    </citation>
    <scope>GENOME REANNOTATION</scope>
    <source>
        <strain evidence="17 18">Georgia GA2</strain>
    </source>
</reference>
<dbReference type="SUPFAM" id="SSF57362">
    <property type="entry name" value="BPTI-like"/>
    <property type="match status" value="10"/>
</dbReference>
<keyword evidence="7" id="KW-0272">Extracellular matrix</keyword>
<feature type="domain" description="Ig-like" evidence="14">
    <location>
        <begin position="2551"/>
        <end position="2641"/>
    </location>
</feature>
<dbReference type="EMBL" id="KQ971354">
    <property type="protein sequence ID" value="EFA07189.2"/>
    <property type="molecule type" value="Genomic_DNA"/>
</dbReference>
<reference evidence="17 18" key="1">
    <citation type="journal article" date="2008" name="Nature">
        <title>The genome of the model beetle and pest Tribolium castaneum.</title>
        <authorList>
            <consortium name="Tribolium Genome Sequencing Consortium"/>
            <person name="Richards S."/>
            <person name="Gibbs R.A."/>
            <person name="Weinstock G.M."/>
            <person name="Brown S.J."/>
            <person name="Denell R."/>
            <person name="Beeman R.W."/>
            <person name="Gibbs R."/>
            <person name="Beeman R.W."/>
            <person name="Brown S.J."/>
            <person name="Bucher G."/>
            <person name="Friedrich M."/>
            <person name="Grimmelikhuijzen C.J."/>
            <person name="Klingler M."/>
            <person name="Lorenzen M."/>
            <person name="Richards S."/>
            <person name="Roth S."/>
            <person name="Schroder R."/>
            <person name="Tautz D."/>
            <person name="Zdobnov E.M."/>
            <person name="Muzny D."/>
            <person name="Gibbs R.A."/>
            <person name="Weinstock G.M."/>
            <person name="Attaway T."/>
            <person name="Bell S."/>
            <person name="Buhay C.J."/>
            <person name="Chandrabose M.N."/>
            <person name="Chavez D."/>
            <person name="Clerk-Blankenburg K.P."/>
            <person name="Cree A."/>
            <person name="Dao M."/>
            <person name="Davis C."/>
            <person name="Chacko J."/>
            <person name="Dinh H."/>
            <person name="Dugan-Rocha S."/>
            <person name="Fowler G."/>
            <person name="Garner T.T."/>
            <person name="Garnes J."/>
            <person name="Gnirke A."/>
            <person name="Hawes A."/>
            <person name="Hernandez J."/>
            <person name="Hines S."/>
            <person name="Holder M."/>
            <person name="Hume J."/>
            <person name="Jhangiani S.N."/>
            <person name="Joshi V."/>
            <person name="Khan Z.M."/>
            <person name="Jackson L."/>
            <person name="Kovar C."/>
            <person name="Kowis A."/>
            <person name="Lee S."/>
            <person name="Lewis L.R."/>
            <person name="Margolis J."/>
            <person name="Morgan M."/>
            <person name="Nazareth L.V."/>
            <person name="Nguyen N."/>
            <person name="Okwuonu G."/>
            <person name="Parker D."/>
            <person name="Richards S."/>
            <person name="Ruiz S.J."/>
            <person name="Santibanez J."/>
            <person name="Savard J."/>
            <person name="Scherer S.E."/>
            <person name="Schneider B."/>
            <person name="Sodergren E."/>
            <person name="Tautz D."/>
            <person name="Vattahil S."/>
            <person name="Villasana D."/>
            <person name="White C.S."/>
            <person name="Wright R."/>
            <person name="Park Y."/>
            <person name="Beeman R.W."/>
            <person name="Lord J."/>
            <person name="Oppert B."/>
            <person name="Lorenzen M."/>
            <person name="Brown S."/>
            <person name="Wang L."/>
            <person name="Savard J."/>
            <person name="Tautz D."/>
            <person name="Richards S."/>
            <person name="Weinstock G."/>
            <person name="Gibbs R.A."/>
            <person name="Liu Y."/>
            <person name="Worley K."/>
            <person name="Weinstock G."/>
            <person name="Elsik C.G."/>
            <person name="Reese J.T."/>
            <person name="Elhaik E."/>
            <person name="Landan G."/>
            <person name="Graur D."/>
            <person name="Arensburger P."/>
            <person name="Atkinson P."/>
            <person name="Beeman R.W."/>
            <person name="Beidler J."/>
            <person name="Brown S.J."/>
            <person name="Demuth J.P."/>
            <person name="Drury D.W."/>
            <person name="Du Y.Z."/>
            <person name="Fujiwara H."/>
            <person name="Lorenzen M."/>
            <person name="Maselli V."/>
            <person name="Osanai M."/>
            <person name="Park Y."/>
            <person name="Robertson H.M."/>
            <person name="Tu Z."/>
            <person name="Wang J.J."/>
            <person name="Wang S."/>
            <person name="Richards S."/>
            <person name="Song H."/>
            <person name="Zhang L."/>
            <person name="Sodergren E."/>
            <person name="Werner D."/>
            <person name="Stanke M."/>
            <person name="Morgenstern B."/>
            <person name="Solovyev V."/>
            <person name="Kosarev P."/>
            <person name="Brown G."/>
            <person name="Chen H.C."/>
            <person name="Ermolaeva O."/>
            <person name="Hlavina W."/>
            <person name="Kapustin Y."/>
            <person name="Kiryutin B."/>
            <person name="Kitts P."/>
            <person name="Maglott D."/>
            <person name="Pruitt K."/>
            <person name="Sapojnikov V."/>
            <person name="Souvorov A."/>
            <person name="Mackey A.J."/>
            <person name="Waterhouse R.M."/>
            <person name="Wyder S."/>
            <person name="Zdobnov E.M."/>
            <person name="Zdobnov E.M."/>
            <person name="Wyder S."/>
            <person name="Kriventseva E.V."/>
            <person name="Kadowaki T."/>
            <person name="Bork P."/>
            <person name="Aranda M."/>
            <person name="Bao R."/>
            <person name="Beermann A."/>
            <person name="Berns N."/>
            <person name="Bolognesi R."/>
            <person name="Bonneton F."/>
            <person name="Bopp D."/>
            <person name="Brown S.J."/>
            <person name="Bucher G."/>
            <person name="Butts T."/>
            <person name="Chaumot A."/>
            <person name="Denell R.E."/>
            <person name="Ferrier D.E."/>
            <person name="Friedrich M."/>
            <person name="Gordon C.M."/>
            <person name="Jindra M."/>
            <person name="Klingler M."/>
            <person name="Lan Q."/>
            <person name="Lattorff H.M."/>
            <person name="Laudet V."/>
            <person name="von Levetsow C."/>
            <person name="Liu Z."/>
            <person name="Lutz R."/>
            <person name="Lynch J.A."/>
            <person name="da Fonseca R.N."/>
            <person name="Posnien N."/>
            <person name="Reuter R."/>
            <person name="Roth S."/>
            <person name="Savard J."/>
            <person name="Schinko J.B."/>
            <person name="Schmitt C."/>
            <person name="Schoppmeier M."/>
            <person name="Schroder R."/>
            <person name="Shippy T.D."/>
            <person name="Simonnet F."/>
            <person name="Marques-Souza H."/>
            <person name="Tautz D."/>
            <person name="Tomoyasu Y."/>
            <person name="Trauner J."/>
            <person name="Van der Zee M."/>
            <person name="Vervoort M."/>
            <person name="Wittkopp N."/>
            <person name="Wimmer E.A."/>
            <person name="Yang X."/>
            <person name="Jones A.K."/>
            <person name="Sattelle D.B."/>
            <person name="Ebert P.R."/>
            <person name="Nelson D."/>
            <person name="Scott J.G."/>
            <person name="Beeman R.W."/>
            <person name="Muthukrishnan S."/>
            <person name="Kramer K.J."/>
            <person name="Arakane Y."/>
            <person name="Beeman R.W."/>
            <person name="Zhu Q."/>
            <person name="Hogenkamp D."/>
            <person name="Dixit R."/>
            <person name="Oppert B."/>
            <person name="Jiang H."/>
            <person name="Zou Z."/>
            <person name="Marshall J."/>
            <person name="Elpidina E."/>
            <person name="Vinokurov K."/>
            <person name="Oppert C."/>
            <person name="Zou Z."/>
            <person name="Evans J."/>
            <person name="Lu Z."/>
            <person name="Zhao P."/>
            <person name="Sumathipala N."/>
            <person name="Altincicek B."/>
            <person name="Vilcinskas A."/>
            <person name="Williams M."/>
            <person name="Hultmark D."/>
            <person name="Hetru C."/>
            <person name="Jiang H."/>
            <person name="Grimmelikhuijzen C.J."/>
            <person name="Hauser F."/>
            <person name="Cazzamali G."/>
            <person name="Williamson M."/>
            <person name="Park Y."/>
            <person name="Li B."/>
            <person name="Tanaka Y."/>
            <person name="Predel R."/>
            <person name="Neupert S."/>
            <person name="Schachtner J."/>
            <person name="Verleyen P."/>
            <person name="Raible F."/>
            <person name="Bork P."/>
            <person name="Friedrich M."/>
            <person name="Walden K.K."/>
            <person name="Robertson H.M."/>
            <person name="Angeli S."/>
            <person name="Foret S."/>
            <person name="Bucher G."/>
            <person name="Schuetz S."/>
            <person name="Maleszka R."/>
            <person name="Wimmer E.A."/>
            <person name="Beeman R.W."/>
            <person name="Lorenzen M."/>
            <person name="Tomoyasu Y."/>
            <person name="Miller S.C."/>
            <person name="Grossmann D."/>
            <person name="Bucher G."/>
        </authorList>
    </citation>
    <scope>NUCLEOTIDE SEQUENCE [LARGE SCALE GENOMIC DNA]</scope>
    <source>
        <strain evidence="17 18">Georgia GA2</strain>
    </source>
</reference>
<dbReference type="Pfam" id="PF08686">
    <property type="entry name" value="PLAC"/>
    <property type="match status" value="1"/>
</dbReference>
<dbReference type="PANTHER" id="PTHR13723">
    <property type="entry name" value="ADAMTS A DISINTEGRIN AND METALLOPROTEASE WITH THROMBOSPONDIN MOTIFS PROTEASE"/>
    <property type="match status" value="1"/>
</dbReference>
<dbReference type="PROSITE" id="PS50900">
    <property type="entry name" value="PLAC"/>
    <property type="match status" value="1"/>
</dbReference>
<dbReference type="HOGENOM" id="CLU_000391_0_0_1"/>
<dbReference type="Gene3D" id="2.60.120.830">
    <property type="match status" value="1"/>
</dbReference>
<feature type="disulfide bond" evidence="11">
    <location>
        <begin position="78"/>
        <end position="110"/>
    </location>
</feature>
<name>D6WTK0_TRICA</name>
<dbReference type="GO" id="GO:0030198">
    <property type="term" value="P:extracellular matrix organization"/>
    <property type="evidence" value="ECO:0007669"/>
    <property type="project" value="InterPro"/>
</dbReference>
<dbReference type="PROSITE" id="PS50279">
    <property type="entry name" value="BPTI_KUNITZ_2"/>
    <property type="match status" value="10"/>
</dbReference>
<feature type="compositionally biased region" description="Polar residues" evidence="12">
    <location>
        <begin position="1042"/>
        <end position="1062"/>
    </location>
</feature>
<protein>
    <submittedName>
        <fullName evidence="17">Papilin-like Protein</fullName>
    </submittedName>
</protein>
<evidence type="ECO:0000256" key="6">
    <source>
        <dbReference type="ARBA" id="ARBA00022737"/>
    </source>
</evidence>
<dbReference type="InterPro" id="IPR003598">
    <property type="entry name" value="Ig_sub2"/>
</dbReference>
<keyword evidence="3" id="KW-0964">Secreted</keyword>
<feature type="compositionally biased region" description="Low complexity" evidence="12">
    <location>
        <begin position="820"/>
        <end position="835"/>
    </location>
</feature>
<evidence type="ECO:0000256" key="9">
    <source>
        <dbReference type="ARBA" id="ARBA00023157"/>
    </source>
</evidence>
<feature type="compositionally biased region" description="Low complexity" evidence="12">
    <location>
        <begin position="929"/>
        <end position="1003"/>
    </location>
</feature>
<dbReference type="InterPro" id="IPR008197">
    <property type="entry name" value="WAP_dom"/>
</dbReference>
<dbReference type="SMART" id="SM00209">
    <property type="entry name" value="TSP1"/>
    <property type="match status" value="7"/>
</dbReference>
<dbReference type="InterPro" id="IPR003599">
    <property type="entry name" value="Ig_sub"/>
</dbReference>
<dbReference type="InterPro" id="IPR036880">
    <property type="entry name" value="Kunitz_BPTI_sf"/>
</dbReference>
<dbReference type="Gene3D" id="4.10.410.10">
    <property type="entry name" value="Pancreatic trypsin inhibitor Kunitz domain"/>
    <property type="match status" value="10"/>
</dbReference>
<feature type="domain" description="BPTI/Kunitz inhibitor" evidence="13">
    <location>
        <begin position="1767"/>
        <end position="1817"/>
    </location>
</feature>
<sequence length="2710" mass="297047">MRLLHRRHIMSPLILFIFITSFSNALSRHRIRHHRDRFKRQQGAHLYLAGSYVFEGGERPDIGPWTDWSSPSPCSRSCGGGVSTQTRQCTPGYSCQGPSSRHFSCNTQDCPDIGDFRAQQCSEFDSVPFNRVLYQWIPYTKAPNPCELNCMPRGERFYYRHRNQVIDGTRCNDETPDVCINGKCQPVGCDMMLGSDVREDKCRVCGGDGNTCRTVSDRFENQDLQVGYNDILLIPAGATNILVEEVAPSNNYLAVRNTSGHYYLNGNWRIDFPRTMEFAGCKFHYNRDPQGFSAPDKITCLGPIDEALFIVMLFQDHNPGYETETYAWTFDQFTPCTQTCGGGVQYRNVTCAGRRTLEPADRTLCDANNEPPSSQKCAEVPCEAQWVPYPWGNCSAPCGEGGVQTREIACQQIISNGYPSLVDESECARLPKPPQQQECNKGRVCAKWHLGPWKPCDHLCGDGKETRQVKCYRKDGSNIEIMDDSECIPVEPKPETERKCNLRPCEGVDWITSMWSGCEKCGLTNETRKVQCATAAGVVYPDNLCDADQKPETVRQCNATKPPTCEYNWYASQWSECSAQCGQGVQTRSLFCGLVGEDGSVKKVENEKCDQNKTYELIRNCTGEVEKCEGEWYSGPWTQCSKPCGGGQRTKKVVCLKDLQVVDVSACGSETIIFSEEDCNTQPCSEDTILPTDVTKSIDESSEPTEETPVTEETSITDETSITEEDKPTTQDDEYEIVPDDECEDGVWVDEEGRPEDLKEGVTEPMGEDKLGSSTDSSVTGWSKETDLSADDLMLSDAPSSPIGSEGTTVSGSGDEELTSEPSSSGGSTISMETTMEGSGDTGSPTSLFETDTPIETDSGSSDETEATTVDSTDSSKSTDESTDSSGVTDSSDASSDVTTASSDQTGGSSDAPKSSDMTTESSDSATKSSDMTSEIFSSDSSSESTETTNPTQSTDPTDSTMSTDSPDTTDSTDSASTQSSDSSESSPIDSTSSVDLSSVTESGATTEGGSSEATTIGSSLSPEPSETFLGESDIGADKPTTKSSDASTTESGATDVTESGMTDTTVESTESSTESAGSTEPSGMSSESGATETTTEFTGSTESPGSTESTEYTETTPTDYDIWTSTTESGPTEETSTDVWSTTPITDIFETLKPRMCKRKKQKDCKKTMFGCCWDKITPAEGPFDKGCPTPKTCKESKFGCCEDGVSPALGRKFKGCPSTHCNETLFGCCPDKKTPAEGNNKEGCPPPPPACLKSRYGCCEDNVTVAKGPKHKGCKEEKVSTTTAAPGTNCNTTKWGCCPDGVQPAQGEQFKGCNITNCTESYFKCCPDGVTPAQGPNYKGCKTPCAEKDFGCCPDGVTPAHGPSGEGCCLASPFGCCPDNILPARGPNLEGCGCQYSPYRCCPDNVTAARGHNNEGCGCQYTEHGCCPDEYTPAAGPEYQGCLCHTFQFGCCPDGVTVAKGPHQQGCGCRNTEFGCCSDDSTPAQGPNYAGCGCASSKYGCCLDGTTEALGDNYEGCPEIPQNLQESCTQPKERGTCRNYTVKWFFDMDYGGCSRFWYGGCDGNNNRFKSKEECDNTCVKPEGIDRCKLPKIPGPCEGYYPQWFYDTERKHCAQFIYGGCLGNNNRFETREECISLCVKDDSVDACEQEKDEGPCKGNYLRWYYDKSSKTCQQFIYGGCKSNNNNFPTEEACKQQCTQPGRKKDHCSLPRAQGSCTERIPRWYYDMPEKKCLPFYYSGCDGNNNNFNSREACETDCPKEIEKDLCQLAADIGTCGNYTDRWYYDTREKTCRQFYYGGCGGNGNNFETQQQCEQRCTKRRAPEPPKVPEGQFTTDMCFLPSEPGNCREAQLRYFYDRTDGVCKGFTYTGCNGNRNNFESVDQCLQNCGNAQDLCKLPPVVGPCNSEYEQFYYNERTDSCHPFNYGGCEGNYNRFPDKASCEQRCKRSPPSPQFPQTQAPPVQPPPSSAMCYEQPDAGNCTDNLSVFFFNTSSQTCTPFTYTGCGGNANRFNSEEQCERQCGRFRGQDVCTMPMDRGPCRAYTPKYYYDRGVGRCASFIYGGCGGNGNRFSSSEECEKICVTHEEDRSNVTSTAVCELPVDTGSCQDGYHKRWYFDNARGECIAFIFSGCGGNLNNFKTFQSCVTFCKDYLTVTQPPVGPQDHPCQAHFDECATLRCPYGIEAYVDDNQCNRCQCQNPCSTVDCPPNSQCAIDINRNKTSSEDPDFIAICREINKNGQCPILGHYEQNNCEQECRNDADCPFHLKCCSTGCGTSCIEPTVPAELVTQQYQPAYTEAPIQSDYSPPKIDVQTYEPEVQGLIGDHVTLRCAVTGNPTPKISWKKDDLLIDGTQAKYRIKLDQSLQIITLHKTDSGVYLCTADNSIGEPITNKIVLNVVDGPPRPATVLEPESQPNVVVSLNAPATLNCLALGYPFPAVTWWKDDSLIPLKTSQFEVRKDYSLLIHSVKLSNLGVYTCQAYNGVGKAASWSVAVKARGPYHSTNPKDQKYLKYIVNPPELPTTSAPPVYRPTSPPYLPPANNEIFPNREPGPGPATYFVPVRANITTDNQRFPVNSDIVIPCDVEGYPTPQVQWYKDGISLSPSERVHISDNNKLTILRATKADSGVYQCEAANSYSKASSSLTILVDEMFIHPNCKDNRFFANCNLIVKAKFCSHKYYAKFCCRSCTEAGLLPVDGPHLHDDKQSALSYNLV</sequence>
<dbReference type="SMART" id="SM00409">
    <property type="entry name" value="IG"/>
    <property type="match status" value="3"/>
</dbReference>
<dbReference type="InterPro" id="IPR013783">
    <property type="entry name" value="Ig-like_fold"/>
</dbReference>
<evidence type="ECO:0000256" key="3">
    <source>
        <dbReference type="ARBA" id="ARBA00022525"/>
    </source>
</evidence>
<keyword evidence="6" id="KW-0677">Repeat</keyword>
<evidence type="ECO:0000256" key="8">
    <source>
        <dbReference type="ARBA" id="ARBA00022900"/>
    </source>
</evidence>
<feature type="domain" description="BPTI/Kunitz inhibitor" evidence="13">
    <location>
        <begin position="1708"/>
        <end position="1758"/>
    </location>
</feature>
<dbReference type="InterPro" id="IPR000884">
    <property type="entry name" value="TSP1_rpt"/>
</dbReference>
<feature type="compositionally biased region" description="Polar residues" evidence="12">
    <location>
        <begin position="1004"/>
        <end position="1025"/>
    </location>
</feature>
<feature type="region of interest" description="Disordered" evidence="12">
    <location>
        <begin position="681"/>
        <end position="1140"/>
    </location>
</feature>
<dbReference type="InterPro" id="IPR007110">
    <property type="entry name" value="Ig-like_dom"/>
</dbReference>
<dbReference type="FunFam" id="2.20.100.10:FF:000005">
    <property type="entry name" value="ADAM metallopeptidase with thrombospondin type 1 motif 9"/>
    <property type="match status" value="3"/>
</dbReference>
<dbReference type="CDD" id="cd22639">
    <property type="entry name" value="Kunitz_papilin_lacunin-like"/>
    <property type="match status" value="1"/>
</dbReference>
<feature type="compositionally biased region" description="Acidic residues" evidence="12">
    <location>
        <begin position="731"/>
        <end position="750"/>
    </location>
</feature>
<organism evidence="17 18">
    <name type="scientific">Tribolium castaneum</name>
    <name type="common">Red flour beetle</name>
    <dbReference type="NCBI Taxonomy" id="7070"/>
    <lineage>
        <taxon>Eukaryota</taxon>
        <taxon>Metazoa</taxon>
        <taxon>Ecdysozoa</taxon>
        <taxon>Arthropoda</taxon>
        <taxon>Hexapoda</taxon>
        <taxon>Insecta</taxon>
        <taxon>Pterygota</taxon>
        <taxon>Neoptera</taxon>
        <taxon>Endopterygota</taxon>
        <taxon>Coleoptera</taxon>
        <taxon>Polyphaga</taxon>
        <taxon>Cucujiformia</taxon>
        <taxon>Tenebrionidae</taxon>
        <taxon>Tenebrionidae incertae sedis</taxon>
        <taxon>Tribolium</taxon>
    </lineage>
</organism>
<accession>D6WTK0</accession>
<evidence type="ECO:0000256" key="5">
    <source>
        <dbReference type="ARBA" id="ARBA00022729"/>
    </source>
</evidence>
<dbReference type="GO" id="GO:0005576">
    <property type="term" value="C:extracellular region"/>
    <property type="evidence" value="ECO:0007669"/>
    <property type="project" value="InterPro"/>
</dbReference>
<keyword evidence="7" id="KW-0084">Basement membrane</keyword>
<feature type="compositionally biased region" description="Low complexity" evidence="12">
    <location>
        <begin position="884"/>
        <end position="906"/>
    </location>
</feature>
<dbReference type="PRINTS" id="PR00759">
    <property type="entry name" value="BASICPTASE"/>
</dbReference>
<dbReference type="SMART" id="SM00217">
    <property type="entry name" value="WAP"/>
    <property type="match status" value="1"/>
</dbReference>
<dbReference type="SUPFAM" id="SSF57256">
    <property type="entry name" value="Elafin-like"/>
    <property type="match status" value="1"/>
</dbReference>
<feature type="domain" description="Ig-like" evidence="14">
    <location>
        <begin position="2402"/>
        <end position="2490"/>
    </location>
</feature>
<evidence type="ECO:0000259" key="14">
    <source>
        <dbReference type="PROSITE" id="PS50835"/>
    </source>
</evidence>
<dbReference type="InterPro" id="IPR036645">
    <property type="entry name" value="Elafin-like_sf"/>
</dbReference>
<dbReference type="PRINTS" id="PR01857">
    <property type="entry name" value="ADAMTSFAMILY"/>
</dbReference>
<feature type="domain" description="BPTI/Kunitz inhibitor" evidence="13">
    <location>
        <begin position="1895"/>
        <end position="1945"/>
    </location>
</feature>
<proteinExistence type="predicted"/>
<dbReference type="FunFam" id="2.60.40.10:FF:000032">
    <property type="entry name" value="palladin isoform X1"/>
    <property type="match status" value="1"/>
</dbReference>
<dbReference type="InterPro" id="IPR036383">
    <property type="entry name" value="TSP1_rpt_sf"/>
</dbReference>
<evidence type="ECO:0000256" key="1">
    <source>
        <dbReference type="ARBA" id="ARBA00004302"/>
    </source>
</evidence>
<evidence type="ECO:0000313" key="18">
    <source>
        <dbReference type="Proteomes" id="UP000007266"/>
    </source>
</evidence>
<evidence type="ECO:0000256" key="2">
    <source>
        <dbReference type="ARBA" id="ARBA00022473"/>
    </source>
</evidence>
<feature type="region of interest" description="Disordered" evidence="12">
    <location>
        <begin position="1943"/>
        <end position="1968"/>
    </location>
</feature>
<dbReference type="Pfam" id="PF00090">
    <property type="entry name" value="TSP_1"/>
    <property type="match status" value="1"/>
</dbReference>
<dbReference type="InterPro" id="IPR002223">
    <property type="entry name" value="Kunitz_BPTI"/>
</dbReference>
<keyword evidence="9 11" id="KW-1015">Disulfide bond</keyword>
<dbReference type="InterPro" id="IPR010909">
    <property type="entry name" value="PLAC"/>
</dbReference>
<feature type="disulfide bond" evidence="11">
    <location>
        <begin position="89"/>
        <end position="95"/>
    </location>
</feature>
<feature type="domain" description="Ig-like" evidence="14">
    <location>
        <begin position="2305"/>
        <end position="2388"/>
    </location>
</feature>
<dbReference type="FunFam" id="2.60.120.830:FF:000001">
    <property type="entry name" value="A disintegrin and metalloproteinase with thrombospondin motifs 1"/>
    <property type="match status" value="1"/>
</dbReference>
<dbReference type="InterPro" id="IPR013098">
    <property type="entry name" value="Ig_I-set"/>
</dbReference>
<feature type="compositionally biased region" description="Low complexity" evidence="12">
    <location>
        <begin position="791"/>
        <end position="802"/>
    </location>
</feature>
<dbReference type="Pfam" id="PF00014">
    <property type="entry name" value="Kunitz_BPTI"/>
    <property type="match status" value="10"/>
</dbReference>
<feature type="compositionally biased region" description="Polar residues" evidence="12">
    <location>
        <begin position="772"/>
        <end position="783"/>
    </location>
</feature>
<dbReference type="InterPro" id="IPR036179">
    <property type="entry name" value="Ig-like_dom_sf"/>
</dbReference>
<feature type="domain" description="BPTI/Kunitz inhibitor" evidence="13">
    <location>
        <begin position="2030"/>
        <end position="2080"/>
    </location>
</feature>
<dbReference type="PROSITE" id="PS00280">
    <property type="entry name" value="BPTI_KUNITZ_1"/>
    <property type="match status" value="6"/>
</dbReference>
<dbReference type="SMART" id="SM00408">
    <property type="entry name" value="IGc2"/>
    <property type="match status" value="3"/>
</dbReference>
<feature type="compositionally biased region" description="Polar residues" evidence="12">
    <location>
        <begin position="907"/>
        <end position="928"/>
    </location>
</feature>
<dbReference type="FunFam" id="4.10.410.10:FF:000005">
    <property type="entry name" value="Pancreatic trypsin inhibitor"/>
    <property type="match status" value="1"/>
</dbReference>
<dbReference type="GO" id="GO:0005604">
    <property type="term" value="C:basement membrane"/>
    <property type="evidence" value="ECO:0007669"/>
    <property type="project" value="UniProtKB-SubCell"/>
</dbReference>
<feature type="disulfide bond" evidence="11">
    <location>
        <begin position="74"/>
        <end position="105"/>
    </location>
</feature>